<keyword evidence="4" id="KW-1185">Reference proteome</keyword>
<dbReference type="Pfam" id="PF10148">
    <property type="entry name" value="SCHIP-1_C"/>
    <property type="match status" value="1"/>
</dbReference>
<accession>A0A553PGU0</accession>
<evidence type="ECO:0000259" key="2">
    <source>
        <dbReference type="Pfam" id="PF10148"/>
    </source>
</evidence>
<feature type="domain" description="Schwannomin interacting protein 1 C-terminal" evidence="2">
    <location>
        <begin position="197"/>
        <end position="311"/>
    </location>
</feature>
<dbReference type="OrthoDB" id="6260144at2759"/>
<sequence length="314" mass="34902">MSSTSFLVGGETSSREGSLTPQAFGSKMFEDISDNGFAEDDAMGTTTQPKTMMASPSVFKRAHTWDNGLGEYQPSSLPSNYELHNLTNVRSRLVQPQVRRHYKKDSRFVLDLYTLTFDENETVDEIEMCKTLPVSDVGEQFLSLAPSSISITDSPSSGPMSLGSNCASLQCSGGSAQGPRPNALPSLETNLHKILARKIQDSEDVSFRKAKLLTKAYYKLLRDSSFPIMDPQLQVEQQQQLEKASSKRIGADRLSWQTLLSTDPVELKRIVMGLTNTVKALNEFLMDLLEERDDLLSKQDSMLEDISELTDNLL</sequence>
<dbReference type="InterPro" id="IPR015649">
    <property type="entry name" value="SCHIP_1_C"/>
</dbReference>
<organism evidence="3 4">
    <name type="scientific">Tigriopus californicus</name>
    <name type="common">Marine copepod</name>
    <dbReference type="NCBI Taxonomy" id="6832"/>
    <lineage>
        <taxon>Eukaryota</taxon>
        <taxon>Metazoa</taxon>
        <taxon>Ecdysozoa</taxon>
        <taxon>Arthropoda</taxon>
        <taxon>Crustacea</taxon>
        <taxon>Multicrustacea</taxon>
        <taxon>Hexanauplia</taxon>
        <taxon>Copepoda</taxon>
        <taxon>Harpacticoida</taxon>
        <taxon>Harpacticidae</taxon>
        <taxon>Tigriopus</taxon>
    </lineage>
</organism>
<gene>
    <name evidence="3" type="ORF">TCAL_14713</name>
</gene>
<proteinExistence type="predicted"/>
<dbReference type="OMA" id="DEIEMCK"/>
<evidence type="ECO:0000313" key="4">
    <source>
        <dbReference type="Proteomes" id="UP000318571"/>
    </source>
</evidence>
<comment type="caution">
    <text evidence="3">The sequence shown here is derived from an EMBL/GenBank/DDBJ whole genome shotgun (WGS) entry which is preliminary data.</text>
</comment>
<evidence type="ECO:0000313" key="3">
    <source>
        <dbReference type="EMBL" id="TRY76900.1"/>
    </source>
</evidence>
<protein>
    <recommendedName>
        <fullName evidence="2">Schwannomin interacting protein 1 C-terminal domain-containing protein</fullName>
    </recommendedName>
</protein>
<reference evidence="3 4" key="1">
    <citation type="journal article" date="2018" name="Nat. Ecol. Evol.">
        <title>Genomic signatures of mitonuclear coevolution across populations of Tigriopus californicus.</title>
        <authorList>
            <person name="Barreto F.S."/>
            <person name="Watson E.T."/>
            <person name="Lima T.G."/>
            <person name="Willett C.S."/>
            <person name="Edmands S."/>
            <person name="Li W."/>
            <person name="Burton R.S."/>
        </authorList>
    </citation>
    <scope>NUCLEOTIDE SEQUENCE [LARGE SCALE GENOMIC DNA]</scope>
    <source>
        <strain evidence="3 4">San Diego</strain>
    </source>
</reference>
<feature type="region of interest" description="Disordered" evidence="1">
    <location>
        <begin position="1"/>
        <end position="22"/>
    </location>
</feature>
<name>A0A553PGU0_TIGCA</name>
<dbReference type="EMBL" id="VCGU01000004">
    <property type="protein sequence ID" value="TRY76900.1"/>
    <property type="molecule type" value="Genomic_DNA"/>
</dbReference>
<evidence type="ECO:0000256" key="1">
    <source>
        <dbReference type="SAM" id="MobiDB-lite"/>
    </source>
</evidence>
<dbReference type="Proteomes" id="UP000318571">
    <property type="component" value="Chromosome 5"/>
</dbReference>
<dbReference type="AlphaFoldDB" id="A0A553PGU0"/>